<comment type="caution">
    <text evidence="1">The sequence shown here is derived from an EMBL/GenBank/DDBJ whole genome shotgun (WGS) entry which is preliminary data.</text>
</comment>
<organism evidence="1 2">
    <name type="scientific">Leucogyrophana mollusca</name>
    <dbReference type="NCBI Taxonomy" id="85980"/>
    <lineage>
        <taxon>Eukaryota</taxon>
        <taxon>Fungi</taxon>
        <taxon>Dikarya</taxon>
        <taxon>Basidiomycota</taxon>
        <taxon>Agaricomycotina</taxon>
        <taxon>Agaricomycetes</taxon>
        <taxon>Agaricomycetidae</taxon>
        <taxon>Boletales</taxon>
        <taxon>Boletales incertae sedis</taxon>
        <taxon>Leucogyrophana</taxon>
    </lineage>
</organism>
<dbReference type="EMBL" id="MU266443">
    <property type="protein sequence ID" value="KAH7923772.1"/>
    <property type="molecule type" value="Genomic_DNA"/>
</dbReference>
<reference evidence="1" key="1">
    <citation type="journal article" date="2021" name="New Phytol.">
        <title>Evolutionary innovations through gain and loss of genes in the ectomycorrhizal Boletales.</title>
        <authorList>
            <person name="Wu G."/>
            <person name="Miyauchi S."/>
            <person name="Morin E."/>
            <person name="Kuo A."/>
            <person name="Drula E."/>
            <person name="Varga T."/>
            <person name="Kohler A."/>
            <person name="Feng B."/>
            <person name="Cao Y."/>
            <person name="Lipzen A."/>
            <person name="Daum C."/>
            <person name="Hundley H."/>
            <person name="Pangilinan J."/>
            <person name="Johnson J."/>
            <person name="Barry K."/>
            <person name="LaButti K."/>
            <person name="Ng V."/>
            <person name="Ahrendt S."/>
            <person name="Min B."/>
            <person name="Choi I.G."/>
            <person name="Park H."/>
            <person name="Plett J.M."/>
            <person name="Magnuson J."/>
            <person name="Spatafora J.W."/>
            <person name="Nagy L.G."/>
            <person name="Henrissat B."/>
            <person name="Grigoriev I.V."/>
            <person name="Yang Z.L."/>
            <person name="Xu J."/>
            <person name="Martin F.M."/>
        </authorList>
    </citation>
    <scope>NUCLEOTIDE SEQUENCE</scope>
    <source>
        <strain evidence="1">KUC20120723A-06</strain>
    </source>
</reference>
<name>A0ACB8BE88_9AGAM</name>
<proteinExistence type="predicted"/>
<evidence type="ECO:0000313" key="1">
    <source>
        <dbReference type="EMBL" id="KAH7923772.1"/>
    </source>
</evidence>
<keyword evidence="2" id="KW-1185">Reference proteome</keyword>
<dbReference type="Proteomes" id="UP000790709">
    <property type="component" value="Unassembled WGS sequence"/>
</dbReference>
<protein>
    <submittedName>
        <fullName evidence="1">NAD(P)-binding protein</fullName>
    </submittedName>
</protein>
<gene>
    <name evidence="1" type="ORF">BV22DRAFT_563059</name>
</gene>
<accession>A0ACB8BE88</accession>
<sequence>MLAVLLEFFQHSQWPLSSLAWGALPAAYLLSRFLRSVSDRRLIVSPTTERVLILGATSGVGRTLAHQYASRGARVCVVGRRKDKLDEAVAECGSFSRQSGKVLGIQGDCTDGDDMVNIRATIEKEWGGLDTLIICAGVSALQPLMCVAGVDMGVRDTKPSHATREGIKNAVDISNAALRGNFTSPFVAAVTFIPLLTNSSKSPSILLLSSVAAVIPPPTRALYAATKSASLVLFQSLAIEHPDITFTFFLPATIEGDFRSSAVDRHLNGSSPRLHEADPNKHGMKRGVVAARCIRAIDNGEKTVFIPRYMRIGQLLYWIWPAFTEWRARVKYNYSAR</sequence>
<evidence type="ECO:0000313" key="2">
    <source>
        <dbReference type="Proteomes" id="UP000790709"/>
    </source>
</evidence>